<dbReference type="InterPro" id="IPR009078">
    <property type="entry name" value="Ferritin-like_SF"/>
</dbReference>
<dbReference type="SUPFAM" id="SSF47240">
    <property type="entry name" value="Ferritin-like"/>
    <property type="match status" value="1"/>
</dbReference>
<dbReference type="InterPro" id="IPR012347">
    <property type="entry name" value="Ferritin-like"/>
</dbReference>
<evidence type="ECO:0000313" key="2">
    <source>
        <dbReference type="EMBL" id="HHS63091.1"/>
    </source>
</evidence>
<reference evidence="2" key="1">
    <citation type="journal article" date="2020" name="mSystems">
        <title>Genome- and Community-Level Interaction Insights into Carbon Utilization and Element Cycling Functions of Hydrothermarchaeota in Hydrothermal Sediment.</title>
        <authorList>
            <person name="Zhou Z."/>
            <person name="Liu Y."/>
            <person name="Xu W."/>
            <person name="Pan J."/>
            <person name="Luo Z.H."/>
            <person name="Li M."/>
        </authorList>
    </citation>
    <scope>NUCLEOTIDE SEQUENCE [LARGE SCALE GENOMIC DNA]</scope>
    <source>
        <strain evidence="2">SpSt-783</strain>
    </source>
</reference>
<sequence length="173" mass="19797">MKKKTKTTKKVVAKKSAKIDIDELLLSALGAELMAMDFYSNAAQKAQSSAGKNLFRELAEFEHSHYEHIKGIIESRQKGKTLTLPSISPFDKAIKPEVSGEFEPNKDEIIDVLNVGIKAEKQAQERYKKIADQIKDKETKQIFINLSEDERRHLNLLENEYYQLSNKGTIIWE</sequence>
<dbReference type="GO" id="GO:0016491">
    <property type="term" value="F:oxidoreductase activity"/>
    <property type="evidence" value="ECO:0007669"/>
    <property type="project" value="InterPro"/>
</dbReference>
<protein>
    <recommendedName>
        <fullName evidence="1">Rubrerythrin diiron-binding domain-containing protein</fullName>
    </recommendedName>
</protein>
<evidence type="ECO:0000259" key="1">
    <source>
        <dbReference type="Pfam" id="PF02915"/>
    </source>
</evidence>
<gene>
    <name evidence="2" type="ORF">ENV70_05730</name>
</gene>
<comment type="caution">
    <text evidence="2">The sequence shown here is derived from an EMBL/GenBank/DDBJ whole genome shotgun (WGS) entry which is preliminary data.</text>
</comment>
<dbReference type="GO" id="GO:0046872">
    <property type="term" value="F:metal ion binding"/>
    <property type="evidence" value="ECO:0007669"/>
    <property type="project" value="InterPro"/>
</dbReference>
<dbReference type="PANTHER" id="PTHR33531">
    <property type="entry name" value="RUBRERYTHRIN SUBFAMILY"/>
    <property type="match status" value="1"/>
</dbReference>
<dbReference type="PANTHER" id="PTHR33531:SF10">
    <property type="entry name" value="BLR7895 PROTEIN"/>
    <property type="match status" value="1"/>
</dbReference>
<dbReference type="Gene3D" id="1.20.1260.10">
    <property type="match status" value="1"/>
</dbReference>
<dbReference type="CDD" id="cd01045">
    <property type="entry name" value="Ferritin_like_AB"/>
    <property type="match status" value="1"/>
</dbReference>
<dbReference type="Pfam" id="PF02915">
    <property type="entry name" value="Rubrerythrin"/>
    <property type="match status" value="1"/>
</dbReference>
<dbReference type="AlphaFoldDB" id="A0A7C6AFY9"/>
<feature type="domain" description="Rubrerythrin diiron-binding" evidence="1">
    <location>
        <begin position="23"/>
        <end position="160"/>
    </location>
</feature>
<accession>A0A7C6AFY9</accession>
<dbReference type="EMBL" id="DTHJ01000120">
    <property type="protein sequence ID" value="HHS63091.1"/>
    <property type="molecule type" value="Genomic_DNA"/>
</dbReference>
<name>A0A7C6AFY9_UNCW3</name>
<proteinExistence type="predicted"/>
<organism evidence="2">
    <name type="scientific">candidate division WOR-3 bacterium</name>
    <dbReference type="NCBI Taxonomy" id="2052148"/>
    <lineage>
        <taxon>Bacteria</taxon>
        <taxon>Bacteria division WOR-3</taxon>
    </lineage>
</organism>
<dbReference type="InterPro" id="IPR003251">
    <property type="entry name" value="Rr_diiron-bd_dom"/>
</dbReference>